<sequence>QQILDLGKPRKSSQKGKLKKKPAFRHGKNLQQYGDYRNESPGPRLEFYNIHYNRGNTTPVSPPPPPPPPPRQFIHHDLRRQPNTSPCPSPIEELKALEDDEETLGINMKKAHAATAPVNNTQPAHKNIDLLLSRTPNERIYLRSAQGTLWNTSFQSLRLDQEWNAKSECRATKRTTQIMQHRTDRRYMMNGSALKIQPRYNVADEDLQYLQELSKARQVIKNQVKEEKQLSMPPVSAFPSLLRSSADELEDSGNEEAEGKMEVTPVQNQLEVDQTKLSKPQTSSLRVESPESGYLEDVEMIQVPDVEILCESLTARSTSYVGDLKEPLDEKMFPLQQDCQEQQSVTPELEEAKVSDIGSSQQDCQEKQSVTPDPGVVKVLGIVSSQQDCQEQQSITSEPEGGKASNILSPEQDCHKQQPVSSHPEGVTASDILSSQQDCQEKQLVSPEPESAKVSDNLSSQQDCHEQQPEDVNVSDILSSAQDCQEKQLVSPETESEKVSDNLSTQQDFQEQQGCQEKQLVTASDTLSSEQDCQEQHSVTPEPKGVRFSDILSHQSNSPCGKVIIELGKTTPQPGEAEEEVEHINYRDRMLIKDHLTKTHWCSDGLIRMQPDDGSYSIVPLRKYEQSTKSSNRSQKPCKVQPKHRMESCNKGHHYHAAEFARFPVRKQCYRYSKNVPKTCQCDGRDTPLFFSLQGLQVPLVSKD</sequence>
<dbReference type="AlphaFoldDB" id="A0AAN8JI39"/>
<keyword evidence="3" id="KW-1185">Reference proteome</keyword>
<feature type="region of interest" description="Disordered" evidence="1">
    <location>
        <begin position="388"/>
        <end position="470"/>
    </location>
</feature>
<evidence type="ECO:0000256" key="1">
    <source>
        <dbReference type="SAM" id="MobiDB-lite"/>
    </source>
</evidence>
<evidence type="ECO:0000313" key="2">
    <source>
        <dbReference type="EMBL" id="KAK6174248.1"/>
    </source>
</evidence>
<evidence type="ECO:0000313" key="3">
    <source>
        <dbReference type="Proteomes" id="UP001347796"/>
    </source>
</evidence>
<comment type="caution">
    <text evidence="2">The sequence shown here is derived from an EMBL/GenBank/DDBJ whole genome shotgun (WGS) entry which is preliminary data.</text>
</comment>
<accession>A0AAN8JI39</accession>
<feature type="compositionally biased region" description="Low complexity" evidence="1">
    <location>
        <begin position="506"/>
        <end position="515"/>
    </location>
</feature>
<dbReference type="Proteomes" id="UP001347796">
    <property type="component" value="Unassembled WGS sequence"/>
</dbReference>
<feature type="compositionally biased region" description="Polar residues" evidence="1">
    <location>
        <begin position="388"/>
        <end position="397"/>
    </location>
</feature>
<dbReference type="EMBL" id="JAZGQO010000011">
    <property type="protein sequence ID" value="KAK6174248.1"/>
    <property type="molecule type" value="Genomic_DNA"/>
</dbReference>
<feature type="region of interest" description="Disordered" evidence="1">
    <location>
        <begin position="1"/>
        <end position="88"/>
    </location>
</feature>
<feature type="region of interest" description="Disordered" evidence="1">
    <location>
        <begin position="245"/>
        <end position="291"/>
    </location>
</feature>
<organism evidence="2 3">
    <name type="scientific">Patella caerulea</name>
    <name type="common">Rayed Mediterranean limpet</name>
    <dbReference type="NCBI Taxonomy" id="87958"/>
    <lineage>
        <taxon>Eukaryota</taxon>
        <taxon>Metazoa</taxon>
        <taxon>Spiralia</taxon>
        <taxon>Lophotrochozoa</taxon>
        <taxon>Mollusca</taxon>
        <taxon>Gastropoda</taxon>
        <taxon>Patellogastropoda</taxon>
        <taxon>Patelloidea</taxon>
        <taxon>Patellidae</taxon>
        <taxon>Patella</taxon>
    </lineage>
</organism>
<protein>
    <submittedName>
        <fullName evidence="2">Uncharacterized protein</fullName>
    </submittedName>
</protein>
<feature type="compositionally biased region" description="Polar residues" evidence="1">
    <location>
        <begin position="265"/>
        <end position="286"/>
    </location>
</feature>
<feature type="compositionally biased region" description="Acidic residues" evidence="1">
    <location>
        <begin position="247"/>
        <end position="256"/>
    </location>
</feature>
<feature type="region of interest" description="Disordered" evidence="1">
    <location>
        <begin position="483"/>
        <end position="515"/>
    </location>
</feature>
<reference evidence="2 3" key="1">
    <citation type="submission" date="2024-01" db="EMBL/GenBank/DDBJ databases">
        <title>The genome of the rayed Mediterranean limpet Patella caerulea (Linnaeus, 1758).</title>
        <authorList>
            <person name="Anh-Thu Weber A."/>
            <person name="Halstead-Nussloch G."/>
        </authorList>
    </citation>
    <scope>NUCLEOTIDE SEQUENCE [LARGE SCALE GENOMIC DNA]</scope>
    <source>
        <strain evidence="2">AATW-2023a</strain>
        <tissue evidence="2">Whole specimen</tissue>
    </source>
</reference>
<feature type="compositionally biased region" description="Basic residues" evidence="1">
    <location>
        <begin position="9"/>
        <end position="28"/>
    </location>
</feature>
<proteinExistence type="predicted"/>
<feature type="compositionally biased region" description="Pro residues" evidence="1">
    <location>
        <begin position="60"/>
        <end position="71"/>
    </location>
</feature>
<feature type="non-terminal residue" evidence="2">
    <location>
        <position position="1"/>
    </location>
</feature>
<name>A0AAN8JI39_PATCE</name>
<gene>
    <name evidence="2" type="ORF">SNE40_017561</name>
</gene>